<keyword evidence="1" id="KW-0472">Membrane</keyword>
<dbReference type="AlphaFoldDB" id="A0A975H1Z5"/>
<sequence length="93" mass="10169">MIQFVALGLAFALMGSAAFYLASPHQCWHRNAWAASTTRLVGGALLALALMALLQVFSAVVAVFVWSIWLMLLLLLNPYLAVGLHIWREARSG</sequence>
<keyword evidence="1" id="KW-0812">Transmembrane</keyword>
<organism evidence="2 3">
    <name type="scientific">Ottowia testudinis</name>
    <dbReference type="NCBI Taxonomy" id="2816950"/>
    <lineage>
        <taxon>Bacteria</taxon>
        <taxon>Pseudomonadati</taxon>
        <taxon>Pseudomonadota</taxon>
        <taxon>Betaproteobacteria</taxon>
        <taxon>Burkholderiales</taxon>
        <taxon>Comamonadaceae</taxon>
        <taxon>Ottowia</taxon>
    </lineage>
</organism>
<feature type="transmembrane region" description="Helical" evidence="1">
    <location>
        <begin position="40"/>
        <end position="61"/>
    </location>
</feature>
<evidence type="ECO:0000256" key="1">
    <source>
        <dbReference type="SAM" id="Phobius"/>
    </source>
</evidence>
<proteinExistence type="predicted"/>
<reference evidence="2" key="1">
    <citation type="submission" date="2021-03" db="EMBL/GenBank/DDBJ databases">
        <title>Ottowia sp. 27C isolated from the cloaca of a Giant Asian pond turtle (Heosemys grandis).</title>
        <authorList>
            <person name="Spergser J."/>
            <person name="Busse H.-J."/>
        </authorList>
    </citation>
    <scope>NUCLEOTIDE SEQUENCE</scope>
    <source>
        <strain evidence="2">27C</strain>
    </source>
</reference>
<evidence type="ECO:0000313" key="3">
    <source>
        <dbReference type="Proteomes" id="UP000663903"/>
    </source>
</evidence>
<protein>
    <submittedName>
        <fullName evidence="2">Uncharacterized protein</fullName>
    </submittedName>
</protein>
<accession>A0A975H1Z5</accession>
<gene>
    <name evidence="2" type="ORF">J1M35_14665</name>
</gene>
<dbReference type="Proteomes" id="UP000663903">
    <property type="component" value="Chromosome"/>
</dbReference>
<dbReference type="KEGG" id="otd:J1M35_14665"/>
<keyword evidence="3" id="KW-1185">Reference proteome</keyword>
<dbReference type="EMBL" id="CP071796">
    <property type="protein sequence ID" value="QTD44343.1"/>
    <property type="molecule type" value="Genomic_DNA"/>
</dbReference>
<dbReference type="RefSeq" id="WP_208007907.1">
    <property type="nucleotide sequence ID" value="NZ_CP071796.1"/>
</dbReference>
<feature type="transmembrane region" description="Helical" evidence="1">
    <location>
        <begin position="68"/>
        <end position="87"/>
    </location>
</feature>
<evidence type="ECO:0000313" key="2">
    <source>
        <dbReference type="EMBL" id="QTD44343.1"/>
    </source>
</evidence>
<name>A0A975H1Z5_9BURK</name>
<keyword evidence="1" id="KW-1133">Transmembrane helix</keyword>